<keyword evidence="6" id="KW-1185">Reference proteome</keyword>
<organism evidence="5 6">
    <name type="scientific">Eeniella nana</name>
    <name type="common">Yeast</name>
    <name type="synonym">Brettanomyces nanus</name>
    <dbReference type="NCBI Taxonomy" id="13502"/>
    <lineage>
        <taxon>Eukaryota</taxon>
        <taxon>Fungi</taxon>
        <taxon>Dikarya</taxon>
        <taxon>Ascomycota</taxon>
        <taxon>Saccharomycotina</taxon>
        <taxon>Pichiomycetes</taxon>
        <taxon>Pichiales</taxon>
        <taxon>Pichiaceae</taxon>
        <taxon>Brettanomyces</taxon>
    </lineage>
</organism>
<dbReference type="SUPFAM" id="SSF48097">
    <property type="entry name" value="Regulator of G-protein signaling, RGS"/>
    <property type="match status" value="1"/>
</dbReference>
<evidence type="ECO:0000256" key="2">
    <source>
        <dbReference type="SAM" id="MobiDB-lite"/>
    </source>
</evidence>
<dbReference type="GO" id="GO:0009968">
    <property type="term" value="P:negative regulation of signal transduction"/>
    <property type="evidence" value="ECO:0007669"/>
    <property type="project" value="UniProtKB-KW"/>
</dbReference>
<dbReference type="InterPro" id="IPR016137">
    <property type="entry name" value="RGS"/>
</dbReference>
<feature type="domain" description="DEP" evidence="4">
    <location>
        <begin position="231"/>
        <end position="312"/>
    </location>
</feature>
<dbReference type="Gene3D" id="1.10.10.10">
    <property type="entry name" value="Winged helix-like DNA-binding domain superfamily/Winged helix DNA-binding domain"/>
    <property type="match status" value="1"/>
</dbReference>
<dbReference type="SMART" id="SM00049">
    <property type="entry name" value="DEP"/>
    <property type="match status" value="1"/>
</dbReference>
<dbReference type="EMBL" id="CP064812">
    <property type="protein sequence ID" value="QPG74165.1"/>
    <property type="molecule type" value="Genomic_DNA"/>
</dbReference>
<evidence type="ECO:0000256" key="1">
    <source>
        <dbReference type="ARBA" id="ARBA00022700"/>
    </source>
</evidence>
<feature type="region of interest" description="Disordered" evidence="2">
    <location>
        <begin position="336"/>
        <end position="355"/>
    </location>
</feature>
<dbReference type="InterPro" id="IPR036390">
    <property type="entry name" value="WH_DNA-bd_sf"/>
</dbReference>
<sequence length="608" mass="69010">MVPTLTTSITHEILETTAPHILTLFVKAKLLHFPDERTKNAITGDNEVLQPTPKGVAILQRFCEKLGLLSSPDRIPDILNSNLNTMDLICFERNPMTDRILHNSYWDKLLFIQMMGPRMNFWSPKNPPDEVPENTIRRIVENNTVSQLGAFPVYAYDYVTGNGREDKHRDTFFEFLRKGSSAASFGGNLVTPQGSIGSSKKEETTTSKKYPFFHRYFANPDSDSHVQYYVSNRGIRLFKDKIVEGHDKPINYCFSGKAMLQYLMDCTDLMYREEAIGVGDSFAKLGLMERISANPQRGNVSDSRHDLYMLSEKGEQISKWGNDGNGESSEDISLISMPLGRKGGSESEQEEEEDDRYLNPGISQCGESNVIRVPLKAVLHDPALKYLFRQHLCQTYCSENLDAYEAISEFQTKFQLLRKMVRMRKAEKMKADQDIANTLSPTTVQRRRLTIRTAIDRLSKECLSRVYTIYSSYLIDGAINDLNIDSKLRSSIQKIVNSNNPEQSVQCNWMHELGDDKSENRPPEPPSSGSSTGPPPAITIKGRQAILKPAELSPSDYLTEPTLQTLKQIMKHYSKVRKQVYSMMEQDSLPKFLNSSKFKESANALEEK</sequence>
<evidence type="ECO:0000313" key="5">
    <source>
        <dbReference type="EMBL" id="QPG74165.1"/>
    </source>
</evidence>
<dbReference type="PROSITE" id="PS50186">
    <property type="entry name" value="DEP"/>
    <property type="match status" value="1"/>
</dbReference>
<dbReference type="GeneID" id="62194890"/>
<feature type="domain" description="RGS" evidence="3">
    <location>
        <begin position="374"/>
        <end position="602"/>
    </location>
</feature>
<dbReference type="SMART" id="SM00315">
    <property type="entry name" value="RGS"/>
    <property type="match status" value="1"/>
</dbReference>
<dbReference type="Pfam" id="PF00615">
    <property type="entry name" value="RGS"/>
    <property type="match status" value="1"/>
</dbReference>
<dbReference type="KEGG" id="bnn:FOA43_001489"/>
<dbReference type="Gene3D" id="1.10.167.10">
    <property type="entry name" value="Regulator of G-protein Signalling 4, domain 2"/>
    <property type="match status" value="1"/>
</dbReference>
<evidence type="ECO:0000259" key="3">
    <source>
        <dbReference type="PROSITE" id="PS50132"/>
    </source>
</evidence>
<dbReference type="Proteomes" id="UP000662931">
    <property type="component" value="Chromosome 1"/>
</dbReference>
<evidence type="ECO:0000313" key="6">
    <source>
        <dbReference type="Proteomes" id="UP000662931"/>
    </source>
</evidence>
<feature type="region of interest" description="Disordered" evidence="2">
    <location>
        <begin position="513"/>
        <end position="539"/>
    </location>
</feature>
<dbReference type="InterPro" id="IPR058855">
    <property type="entry name" value="RGS1/SST2-like_Fungal-DR"/>
</dbReference>
<dbReference type="SUPFAM" id="SSF46785">
    <property type="entry name" value="Winged helix' DNA-binding domain"/>
    <property type="match status" value="1"/>
</dbReference>
<dbReference type="InterPro" id="IPR044926">
    <property type="entry name" value="RGS_subdomain_2"/>
</dbReference>
<gene>
    <name evidence="5" type="ORF">FOA43_001489</name>
</gene>
<dbReference type="Pfam" id="PF25889">
    <property type="entry name" value="WHD_Fungal_DR"/>
    <property type="match status" value="1"/>
</dbReference>
<protein>
    <submittedName>
        <fullName evidence="5">Uncharacterized protein</fullName>
    </submittedName>
</protein>
<dbReference type="InterPro" id="IPR000591">
    <property type="entry name" value="DEP_dom"/>
</dbReference>
<feature type="compositionally biased region" description="Basic and acidic residues" evidence="2">
    <location>
        <begin position="513"/>
        <end position="522"/>
    </location>
</feature>
<dbReference type="PANTHER" id="PTHR10845">
    <property type="entry name" value="REGULATOR OF G PROTEIN SIGNALING"/>
    <property type="match status" value="1"/>
</dbReference>
<dbReference type="OrthoDB" id="196547at2759"/>
<dbReference type="InterPro" id="IPR036305">
    <property type="entry name" value="RGS_sf"/>
</dbReference>
<dbReference type="CDD" id="cd04450">
    <property type="entry name" value="DEP_RGS7-like"/>
    <property type="match status" value="1"/>
</dbReference>
<dbReference type="InterPro" id="IPR036388">
    <property type="entry name" value="WH-like_DNA-bd_sf"/>
</dbReference>
<name>A0A875S1E9_EENNA</name>
<keyword evidence="1" id="KW-0734">Signal transduction inhibitor</keyword>
<reference evidence="5" key="1">
    <citation type="submission" date="2020-10" db="EMBL/GenBank/DDBJ databases">
        <authorList>
            <person name="Roach M.J.R."/>
        </authorList>
    </citation>
    <scope>NUCLEOTIDE SEQUENCE</scope>
    <source>
        <strain evidence="5">CBS 1945</strain>
    </source>
</reference>
<dbReference type="PROSITE" id="PS50132">
    <property type="entry name" value="RGS"/>
    <property type="match status" value="1"/>
</dbReference>
<accession>A0A875S1E9</accession>
<dbReference type="Pfam" id="PF00610">
    <property type="entry name" value="DEP"/>
    <property type="match status" value="1"/>
</dbReference>
<dbReference type="RefSeq" id="XP_038777730.1">
    <property type="nucleotide sequence ID" value="XM_038921802.1"/>
</dbReference>
<dbReference type="AlphaFoldDB" id="A0A875S1E9"/>
<dbReference type="PANTHER" id="PTHR10845:SF192">
    <property type="entry name" value="DOUBLE HIT, ISOFORM B"/>
    <property type="match status" value="1"/>
</dbReference>
<evidence type="ECO:0000259" key="4">
    <source>
        <dbReference type="PROSITE" id="PS50186"/>
    </source>
</evidence>
<dbReference type="GO" id="GO:0035556">
    <property type="term" value="P:intracellular signal transduction"/>
    <property type="evidence" value="ECO:0007669"/>
    <property type="project" value="InterPro"/>
</dbReference>
<proteinExistence type="predicted"/>